<organism evidence="2">
    <name type="scientific">Ditylum brightwellii</name>
    <dbReference type="NCBI Taxonomy" id="49249"/>
    <lineage>
        <taxon>Eukaryota</taxon>
        <taxon>Sar</taxon>
        <taxon>Stramenopiles</taxon>
        <taxon>Ochrophyta</taxon>
        <taxon>Bacillariophyta</taxon>
        <taxon>Mediophyceae</taxon>
        <taxon>Lithodesmiophycidae</taxon>
        <taxon>Lithodesmiales</taxon>
        <taxon>Lithodesmiaceae</taxon>
        <taxon>Ditylum</taxon>
    </lineage>
</organism>
<evidence type="ECO:0000313" key="2">
    <source>
        <dbReference type="EMBL" id="CAE4638783.1"/>
    </source>
</evidence>
<dbReference type="SUPFAM" id="SSF52949">
    <property type="entry name" value="Macro domain-like"/>
    <property type="match status" value="1"/>
</dbReference>
<accession>A0A7S4SAC3</accession>
<gene>
    <name evidence="2" type="ORF">DBRI00130_LOCUS31545</name>
</gene>
<feature type="region of interest" description="Disordered" evidence="1">
    <location>
        <begin position="90"/>
        <end position="109"/>
    </location>
</feature>
<name>A0A7S4SAC3_9STRA</name>
<proteinExistence type="predicted"/>
<dbReference type="PANTHER" id="PTHR35596">
    <property type="entry name" value="DUF2263 DOMAIN-CONTAINING PROTEIN"/>
    <property type="match status" value="1"/>
</dbReference>
<evidence type="ECO:0000256" key="1">
    <source>
        <dbReference type="SAM" id="MobiDB-lite"/>
    </source>
</evidence>
<evidence type="ECO:0008006" key="3">
    <source>
        <dbReference type="Google" id="ProtNLM"/>
    </source>
</evidence>
<protein>
    <recommendedName>
        <fullName evidence="3">Microbial-type PARG catalytic domain-containing protein</fullName>
    </recommendedName>
</protein>
<dbReference type="Gene3D" id="3.40.220.10">
    <property type="entry name" value="Leucine Aminopeptidase, subunit E, domain 1"/>
    <property type="match status" value="1"/>
</dbReference>
<dbReference type="EMBL" id="HBNS01040478">
    <property type="protein sequence ID" value="CAE4638783.1"/>
    <property type="molecule type" value="Transcribed_RNA"/>
</dbReference>
<dbReference type="PANTHER" id="PTHR35596:SF1">
    <property type="entry name" value="MICROBIAL-TYPE PARG CATALYTIC DOMAIN-CONTAINING PROTEIN"/>
    <property type="match status" value="1"/>
</dbReference>
<dbReference type="AlphaFoldDB" id="A0A7S4SAC3"/>
<sequence length="109" mass="11922">MLDDMRCRIIAQLVTLIDAGVRHVILSAFGCGAFRNPADNVAVIYREEIEKRATHFDVVVFAIFHAGYGPDNFTPFQRVFEGFNGDDGALSSAAPVDDSERSSTPPCSK</sequence>
<dbReference type="InterPro" id="IPR043472">
    <property type="entry name" value="Macro_dom-like"/>
</dbReference>
<reference evidence="2" key="1">
    <citation type="submission" date="2021-01" db="EMBL/GenBank/DDBJ databases">
        <authorList>
            <person name="Corre E."/>
            <person name="Pelletier E."/>
            <person name="Niang G."/>
            <person name="Scheremetjew M."/>
            <person name="Finn R."/>
            <person name="Kale V."/>
            <person name="Holt S."/>
            <person name="Cochrane G."/>
            <person name="Meng A."/>
            <person name="Brown T."/>
            <person name="Cohen L."/>
        </authorList>
    </citation>
    <scope>NUCLEOTIDE SEQUENCE</scope>
    <source>
        <strain evidence="2">GSO104</strain>
    </source>
</reference>